<evidence type="ECO:0000313" key="8">
    <source>
        <dbReference type="EMBL" id="HGW29911.1"/>
    </source>
</evidence>
<comment type="similarity">
    <text evidence="2">Belongs to the GtrA family.</text>
</comment>
<evidence type="ECO:0000256" key="4">
    <source>
        <dbReference type="ARBA" id="ARBA00022989"/>
    </source>
</evidence>
<comment type="subcellular location">
    <subcellularLocation>
        <location evidence="1">Membrane</location>
        <topology evidence="1">Multi-pass membrane protein</topology>
    </subcellularLocation>
</comment>
<dbReference type="PANTHER" id="PTHR38459:SF1">
    <property type="entry name" value="PROPHAGE BACTOPRENOL-LINKED GLUCOSE TRANSLOCASE HOMOLOG"/>
    <property type="match status" value="1"/>
</dbReference>
<comment type="caution">
    <text evidence="8">The sequence shown here is derived from an EMBL/GenBank/DDBJ whole genome shotgun (WGS) entry which is preliminary data.</text>
</comment>
<evidence type="ECO:0000256" key="6">
    <source>
        <dbReference type="SAM" id="Phobius"/>
    </source>
</evidence>
<dbReference type="InterPro" id="IPR051401">
    <property type="entry name" value="GtrA_CellWall_Glycosyl"/>
</dbReference>
<keyword evidence="5 6" id="KW-0472">Membrane</keyword>
<protein>
    <submittedName>
        <fullName evidence="8">GtrA family protein</fullName>
    </submittedName>
</protein>
<sequence>MERGNFADSLRAVLRIKYRENPSFFKFLITGCVGVVVDFVFSNLLRFDGMSPGISASLGVLVAMLTTFTLNNNWSFRSKTIKGFNEVSKNLVFYIMTSSVPIVLRFTIVESLIRLVGDNFIVYNSALVISVLIGVAWNYYIYSRLIWGKPKN</sequence>
<feature type="transmembrane region" description="Helical" evidence="6">
    <location>
        <begin position="91"/>
        <end position="108"/>
    </location>
</feature>
<reference evidence="8" key="1">
    <citation type="journal article" date="2020" name="mSystems">
        <title>Genome- and Community-Level Interaction Insights into Carbon Utilization and Element Cycling Functions of Hydrothermarchaeota in Hydrothermal Sediment.</title>
        <authorList>
            <person name="Zhou Z."/>
            <person name="Liu Y."/>
            <person name="Xu W."/>
            <person name="Pan J."/>
            <person name="Luo Z.H."/>
            <person name="Li M."/>
        </authorList>
    </citation>
    <scope>NUCLEOTIDE SEQUENCE [LARGE SCALE GENOMIC DNA]</scope>
    <source>
        <strain evidence="8">SpSt-417</strain>
    </source>
</reference>
<evidence type="ECO:0000256" key="2">
    <source>
        <dbReference type="ARBA" id="ARBA00009399"/>
    </source>
</evidence>
<evidence type="ECO:0000259" key="7">
    <source>
        <dbReference type="Pfam" id="PF04138"/>
    </source>
</evidence>
<feature type="transmembrane region" description="Helical" evidence="6">
    <location>
        <begin position="24"/>
        <end position="44"/>
    </location>
</feature>
<feature type="transmembrane region" description="Helical" evidence="6">
    <location>
        <begin position="120"/>
        <end position="142"/>
    </location>
</feature>
<dbReference type="GO" id="GO:0000271">
    <property type="term" value="P:polysaccharide biosynthetic process"/>
    <property type="evidence" value="ECO:0007669"/>
    <property type="project" value="InterPro"/>
</dbReference>
<accession>A0A7C4TS60</accession>
<gene>
    <name evidence="8" type="ORF">ENR63_03255</name>
</gene>
<evidence type="ECO:0000256" key="5">
    <source>
        <dbReference type="ARBA" id="ARBA00023136"/>
    </source>
</evidence>
<dbReference type="InterPro" id="IPR007267">
    <property type="entry name" value="GtrA_DPMS_TM"/>
</dbReference>
<proteinExistence type="inferred from homology"/>
<dbReference type="PANTHER" id="PTHR38459">
    <property type="entry name" value="PROPHAGE BACTOPRENOL-LINKED GLUCOSE TRANSLOCASE HOMOLOG"/>
    <property type="match status" value="1"/>
</dbReference>
<feature type="transmembrane region" description="Helical" evidence="6">
    <location>
        <begin position="50"/>
        <end position="70"/>
    </location>
</feature>
<dbReference type="EMBL" id="DSRT01000175">
    <property type="protein sequence ID" value="HGW29911.1"/>
    <property type="molecule type" value="Genomic_DNA"/>
</dbReference>
<organism evidence="8">
    <name type="scientific">candidate division WWE3 bacterium</name>
    <dbReference type="NCBI Taxonomy" id="2053526"/>
    <lineage>
        <taxon>Bacteria</taxon>
        <taxon>Katanobacteria</taxon>
    </lineage>
</organism>
<keyword evidence="4 6" id="KW-1133">Transmembrane helix</keyword>
<dbReference type="Pfam" id="PF04138">
    <property type="entry name" value="GtrA_DPMS_TM"/>
    <property type="match status" value="1"/>
</dbReference>
<evidence type="ECO:0000256" key="3">
    <source>
        <dbReference type="ARBA" id="ARBA00022692"/>
    </source>
</evidence>
<evidence type="ECO:0000256" key="1">
    <source>
        <dbReference type="ARBA" id="ARBA00004141"/>
    </source>
</evidence>
<dbReference type="GO" id="GO:0005886">
    <property type="term" value="C:plasma membrane"/>
    <property type="evidence" value="ECO:0007669"/>
    <property type="project" value="TreeGrafter"/>
</dbReference>
<dbReference type="AlphaFoldDB" id="A0A7C4TS60"/>
<name>A0A7C4TS60_UNCKA</name>
<feature type="domain" description="GtrA/DPMS transmembrane" evidence="7">
    <location>
        <begin position="26"/>
        <end position="147"/>
    </location>
</feature>
<keyword evidence="3 6" id="KW-0812">Transmembrane</keyword>